<dbReference type="AlphaFoldDB" id="A0AAW7ZCG3"/>
<keyword evidence="3" id="KW-0597">Phosphoprotein</keyword>
<evidence type="ECO:0000256" key="7">
    <source>
        <dbReference type="ARBA" id="ARBA00022840"/>
    </source>
</evidence>
<dbReference type="CDD" id="cd16917">
    <property type="entry name" value="HATPase_UhpB-NarQ-NarX-like"/>
    <property type="match status" value="1"/>
</dbReference>
<feature type="transmembrane region" description="Helical" evidence="9">
    <location>
        <begin position="180"/>
        <end position="199"/>
    </location>
</feature>
<evidence type="ECO:0000256" key="4">
    <source>
        <dbReference type="ARBA" id="ARBA00022679"/>
    </source>
</evidence>
<comment type="catalytic activity">
    <reaction evidence="1">
        <text>ATP + protein L-histidine = ADP + protein N-phospho-L-histidine.</text>
        <dbReference type="EC" id="2.7.13.3"/>
    </reaction>
</comment>
<dbReference type="Gene3D" id="3.30.450.20">
    <property type="entry name" value="PAS domain"/>
    <property type="match status" value="1"/>
</dbReference>
<feature type="transmembrane region" description="Helical" evidence="9">
    <location>
        <begin position="6"/>
        <end position="26"/>
    </location>
</feature>
<keyword evidence="7" id="KW-0067">ATP-binding</keyword>
<feature type="domain" description="Histidine kinase/HSP90-like ATPase" evidence="10">
    <location>
        <begin position="445"/>
        <end position="531"/>
    </location>
</feature>
<dbReference type="SUPFAM" id="SSF55785">
    <property type="entry name" value="PYP-like sensor domain (PAS domain)"/>
    <property type="match status" value="1"/>
</dbReference>
<dbReference type="Pfam" id="PF07730">
    <property type="entry name" value="HisKA_3"/>
    <property type="match status" value="1"/>
</dbReference>
<feature type="domain" description="Signal transduction histidine kinase subgroup 3 dimerisation and phosphoacceptor" evidence="11">
    <location>
        <begin position="337"/>
        <end position="403"/>
    </location>
</feature>
<evidence type="ECO:0000256" key="2">
    <source>
        <dbReference type="ARBA" id="ARBA00012438"/>
    </source>
</evidence>
<dbReference type="EC" id="2.7.13.3" evidence="2"/>
<evidence type="ECO:0000256" key="1">
    <source>
        <dbReference type="ARBA" id="ARBA00000085"/>
    </source>
</evidence>
<comment type="caution">
    <text evidence="12">The sequence shown here is derived from an EMBL/GenBank/DDBJ whole genome shotgun (WGS) entry which is preliminary data.</text>
</comment>
<evidence type="ECO:0000256" key="5">
    <source>
        <dbReference type="ARBA" id="ARBA00022741"/>
    </source>
</evidence>
<dbReference type="GO" id="GO:0000155">
    <property type="term" value="F:phosphorelay sensor kinase activity"/>
    <property type="evidence" value="ECO:0007669"/>
    <property type="project" value="InterPro"/>
</dbReference>
<dbReference type="InterPro" id="IPR035965">
    <property type="entry name" value="PAS-like_dom_sf"/>
</dbReference>
<dbReference type="Gene3D" id="3.30.565.10">
    <property type="entry name" value="Histidine kinase-like ATPase, C-terminal domain"/>
    <property type="match status" value="1"/>
</dbReference>
<reference evidence="12" key="2">
    <citation type="submission" date="2023-03" db="EMBL/GenBank/DDBJ databases">
        <authorList>
            <person name="Zhang Z."/>
        </authorList>
    </citation>
    <scope>NUCLEOTIDE SEQUENCE</scope>
    <source>
        <strain evidence="12">DSA</strain>
    </source>
</reference>
<dbReference type="PANTHER" id="PTHR24421:SF10">
    <property type="entry name" value="NITRATE_NITRITE SENSOR PROTEIN NARQ"/>
    <property type="match status" value="1"/>
</dbReference>
<dbReference type="EMBL" id="JARPTC010000013">
    <property type="protein sequence ID" value="MDO7787388.1"/>
    <property type="molecule type" value="Genomic_DNA"/>
</dbReference>
<keyword evidence="9" id="KW-1133">Transmembrane helix</keyword>
<dbReference type="SUPFAM" id="SSF55874">
    <property type="entry name" value="ATPase domain of HSP90 chaperone/DNA topoisomerase II/histidine kinase"/>
    <property type="match status" value="1"/>
</dbReference>
<evidence type="ECO:0000313" key="13">
    <source>
        <dbReference type="Proteomes" id="UP001172911"/>
    </source>
</evidence>
<dbReference type="InterPro" id="IPR036890">
    <property type="entry name" value="HATPase_C_sf"/>
</dbReference>
<reference evidence="12" key="1">
    <citation type="journal article" date="2023" name="J. Hazard. Mater.">
        <title>Anaerobic biodegradation of pyrene and benzo[a]pyrene by a new sulfate-reducing Desulforamulus aquiferis strain DSA.</title>
        <authorList>
            <person name="Zhang Z."/>
            <person name="Sun J."/>
            <person name="Gong X."/>
            <person name="Wang C."/>
            <person name="Wang H."/>
        </authorList>
    </citation>
    <scope>NUCLEOTIDE SEQUENCE</scope>
    <source>
        <strain evidence="12">DSA</strain>
    </source>
</reference>
<dbReference type="Pfam" id="PF02518">
    <property type="entry name" value="HATPase_c"/>
    <property type="match status" value="1"/>
</dbReference>
<dbReference type="RefSeq" id="WP_304542532.1">
    <property type="nucleotide sequence ID" value="NZ_JARPTC010000013.1"/>
</dbReference>
<dbReference type="InterPro" id="IPR003594">
    <property type="entry name" value="HATPase_dom"/>
</dbReference>
<evidence type="ECO:0000259" key="10">
    <source>
        <dbReference type="Pfam" id="PF02518"/>
    </source>
</evidence>
<dbReference type="Proteomes" id="UP001172911">
    <property type="component" value="Unassembled WGS sequence"/>
</dbReference>
<dbReference type="PANTHER" id="PTHR24421">
    <property type="entry name" value="NITRATE/NITRITE SENSOR PROTEIN NARX-RELATED"/>
    <property type="match status" value="1"/>
</dbReference>
<name>A0AAW7ZCG3_9FIRM</name>
<dbReference type="GO" id="GO:0016020">
    <property type="term" value="C:membrane"/>
    <property type="evidence" value="ECO:0007669"/>
    <property type="project" value="InterPro"/>
</dbReference>
<dbReference type="GO" id="GO:0005524">
    <property type="term" value="F:ATP binding"/>
    <property type="evidence" value="ECO:0007669"/>
    <property type="project" value="UniProtKB-KW"/>
</dbReference>
<keyword evidence="13" id="KW-1185">Reference proteome</keyword>
<keyword evidence="4" id="KW-0808">Transferase</keyword>
<keyword evidence="8" id="KW-0902">Two-component regulatory system</keyword>
<gene>
    <name evidence="12" type="ORF">P6N53_09170</name>
</gene>
<evidence type="ECO:0000256" key="9">
    <source>
        <dbReference type="SAM" id="Phobius"/>
    </source>
</evidence>
<keyword evidence="5" id="KW-0547">Nucleotide-binding</keyword>
<evidence type="ECO:0000259" key="11">
    <source>
        <dbReference type="Pfam" id="PF07730"/>
    </source>
</evidence>
<keyword evidence="9" id="KW-0812">Transmembrane</keyword>
<keyword evidence="9" id="KW-0472">Membrane</keyword>
<proteinExistence type="predicted"/>
<dbReference type="GO" id="GO:0046983">
    <property type="term" value="F:protein dimerization activity"/>
    <property type="evidence" value="ECO:0007669"/>
    <property type="project" value="InterPro"/>
</dbReference>
<keyword evidence="6 12" id="KW-0418">Kinase</keyword>
<dbReference type="InterPro" id="IPR050482">
    <property type="entry name" value="Sensor_HK_TwoCompSys"/>
</dbReference>
<evidence type="ECO:0000256" key="8">
    <source>
        <dbReference type="ARBA" id="ARBA00023012"/>
    </source>
</evidence>
<evidence type="ECO:0000313" key="12">
    <source>
        <dbReference type="EMBL" id="MDO7787388.1"/>
    </source>
</evidence>
<dbReference type="InterPro" id="IPR011712">
    <property type="entry name" value="Sig_transdc_His_kin_sub3_dim/P"/>
</dbReference>
<protein>
    <recommendedName>
        <fullName evidence="2">histidine kinase</fullName>
        <ecNumber evidence="2">2.7.13.3</ecNumber>
    </recommendedName>
</protein>
<organism evidence="12 13">
    <name type="scientific">Desulforamulus aquiferis</name>
    <dbReference type="NCBI Taxonomy" id="1397668"/>
    <lineage>
        <taxon>Bacteria</taxon>
        <taxon>Bacillati</taxon>
        <taxon>Bacillota</taxon>
        <taxon>Clostridia</taxon>
        <taxon>Eubacteriales</taxon>
        <taxon>Peptococcaceae</taxon>
        <taxon>Desulforamulus</taxon>
    </lineage>
</organism>
<accession>A0AAW7ZCG3</accession>
<evidence type="ECO:0000256" key="3">
    <source>
        <dbReference type="ARBA" id="ARBA00022553"/>
    </source>
</evidence>
<sequence length="539" mass="61648">MSIDKKLLNIILVFLLIVIISSGILFKNFFTSFSQVGELEKYYYNFNSYNDLSSDILLMTINLQDYISYSEGEYLDIYFKHSSLAIKKELELLNSASLDNKQEILDMIEMTKSYISFVDKEVIPVIKSNEYSTEDLKSLHLRNKVFSQELTEKLRATTSANHIRFDHYFQGTIIKMNGNIMLLLVILLSALIILPWFMFKTFHPFLSHCFYLDKLAHYNKFASIFVDNKGYIKHINNSAKELFGILPSSIQDRNIQDIPGLFPHLQSITQPLLQVLLQDKEISKYRISYALDGRNIDLSVDYSPIMILNKSAGAMLVAVVTDTQKDKPLLLDTLEKERKRISIEIHDWIGRYMSTIIHSLDYILRLNKNANIKGELLDSLLDLRSHCQTAAIEMRGIMNDIHPYLIDKVGLISALESYVLTFEKLNKIKVYILYQDRALRIKKKDEIIIYRIIQEGLSNITKHAKATEVDISFTVLNDLLKIEIQDNGGTDGDFVAGKGLWGMKERASLIGGEISFGQNDSGFCVTLTVPIMPGGQLNE</sequence>
<evidence type="ECO:0000256" key="6">
    <source>
        <dbReference type="ARBA" id="ARBA00022777"/>
    </source>
</evidence>